<dbReference type="CDD" id="cd16423">
    <property type="entry name" value="HAD_BPGM-like"/>
    <property type="match status" value="1"/>
</dbReference>
<comment type="caution">
    <text evidence="4">The sequence shown here is derived from an EMBL/GenBank/DDBJ whole genome shotgun (WGS) entry which is preliminary data.</text>
</comment>
<dbReference type="RefSeq" id="WP_106343875.1">
    <property type="nucleotide sequence ID" value="NZ_PVNE01000002.1"/>
</dbReference>
<dbReference type="PANTHER" id="PTHR18901">
    <property type="entry name" value="2-DEOXYGLUCOSE-6-PHOSPHATE PHOSPHATASE 2"/>
    <property type="match status" value="1"/>
</dbReference>
<dbReference type="FunFam" id="3.40.50.1000:FF:000036">
    <property type="entry name" value="HAD family hydrolase"/>
    <property type="match status" value="1"/>
</dbReference>
<dbReference type="NCBIfam" id="TIGR01509">
    <property type="entry name" value="HAD-SF-IA-v3"/>
    <property type="match status" value="1"/>
</dbReference>
<evidence type="ECO:0000256" key="2">
    <source>
        <dbReference type="ARBA" id="ARBA00022723"/>
    </source>
</evidence>
<dbReference type="InterPro" id="IPR023214">
    <property type="entry name" value="HAD_sf"/>
</dbReference>
<dbReference type="SFLD" id="SFLDG01129">
    <property type="entry name" value="C1.5:_HAD__Beta-PGM__Phosphata"/>
    <property type="match status" value="1"/>
</dbReference>
<dbReference type="EMBL" id="PVNE01000002">
    <property type="protein sequence ID" value="PRX42355.1"/>
    <property type="molecule type" value="Genomic_DNA"/>
</dbReference>
<dbReference type="Pfam" id="PF13419">
    <property type="entry name" value="HAD_2"/>
    <property type="match status" value="1"/>
</dbReference>
<name>A0A2T0LJ42_9BACL</name>
<gene>
    <name evidence="4" type="ORF">CLV97_102144</name>
</gene>
<accession>A0A2T0LJ42</accession>
<evidence type="ECO:0000313" key="5">
    <source>
        <dbReference type="Proteomes" id="UP000237797"/>
    </source>
</evidence>
<dbReference type="SUPFAM" id="SSF56784">
    <property type="entry name" value="HAD-like"/>
    <property type="match status" value="1"/>
</dbReference>
<organism evidence="4 5">
    <name type="scientific">Planifilum fimeticola</name>
    <dbReference type="NCBI Taxonomy" id="201975"/>
    <lineage>
        <taxon>Bacteria</taxon>
        <taxon>Bacillati</taxon>
        <taxon>Bacillota</taxon>
        <taxon>Bacilli</taxon>
        <taxon>Bacillales</taxon>
        <taxon>Thermoactinomycetaceae</taxon>
        <taxon>Planifilum</taxon>
    </lineage>
</organism>
<evidence type="ECO:0000256" key="1">
    <source>
        <dbReference type="ARBA" id="ARBA00006171"/>
    </source>
</evidence>
<dbReference type="InterPro" id="IPR036412">
    <property type="entry name" value="HAD-like_sf"/>
</dbReference>
<dbReference type="OrthoDB" id="9797743at2"/>
<dbReference type="PRINTS" id="PR00413">
    <property type="entry name" value="HADHALOGNASE"/>
</dbReference>
<dbReference type="PANTHER" id="PTHR18901:SF38">
    <property type="entry name" value="PSEUDOURIDINE-5'-PHOSPHATASE"/>
    <property type="match status" value="1"/>
</dbReference>
<keyword evidence="3 4" id="KW-0378">Hydrolase</keyword>
<dbReference type="Proteomes" id="UP000237797">
    <property type="component" value="Unassembled WGS sequence"/>
</dbReference>
<evidence type="ECO:0000313" key="4">
    <source>
        <dbReference type="EMBL" id="PRX42355.1"/>
    </source>
</evidence>
<sequence>MLRAVIFDFDGLILDTESPEYRTFVEMYREHGAELPLQKWARVVGSSDSDFDPYAYLEKCTGKKLDRATLERRRRQRHLDLIKTEEAMPGVREVLMQARSLGWKIGLASSSTRQWVENHLNRLGIRRYFQCIRTKEDVERTKPDPALYRQAVRCLGVDPSEAVALEDSPNGALAAKRAGLRCIVVPNSVTRRLDFGKVDLRLNSLKQLDLEALAERWDRAG</sequence>
<dbReference type="AlphaFoldDB" id="A0A2T0LJ42"/>
<dbReference type="GO" id="GO:0046872">
    <property type="term" value="F:metal ion binding"/>
    <property type="evidence" value="ECO:0007669"/>
    <property type="project" value="UniProtKB-KW"/>
</dbReference>
<reference evidence="4 5" key="1">
    <citation type="submission" date="2018-03" db="EMBL/GenBank/DDBJ databases">
        <title>Genomic Encyclopedia of Archaeal and Bacterial Type Strains, Phase II (KMG-II): from individual species to whole genera.</title>
        <authorList>
            <person name="Goeker M."/>
        </authorList>
    </citation>
    <scope>NUCLEOTIDE SEQUENCE [LARGE SCALE GENOMIC DNA]</scope>
    <source>
        <strain evidence="4 5">DSM 44946</strain>
    </source>
</reference>
<dbReference type="GO" id="GO:0016787">
    <property type="term" value="F:hydrolase activity"/>
    <property type="evidence" value="ECO:0007669"/>
    <property type="project" value="UniProtKB-KW"/>
</dbReference>
<keyword evidence="5" id="KW-1185">Reference proteome</keyword>
<comment type="similarity">
    <text evidence="1">Belongs to the HAD-like hydrolase superfamily. CbbY/CbbZ/Gph/YieH family.</text>
</comment>
<dbReference type="Gene3D" id="3.40.50.1000">
    <property type="entry name" value="HAD superfamily/HAD-like"/>
    <property type="match status" value="1"/>
</dbReference>
<dbReference type="Gene3D" id="1.10.150.240">
    <property type="entry name" value="Putative phosphatase, domain 2"/>
    <property type="match status" value="1"/>
</dbReference>
<dbReference type="InterPro" id="IPR023198">
    <property type="entry name" value="PGP-like_dom2"/>
</dbReference>
<proteinExistence type="inferred from homology"/>
<keyword evidence="2" id="KW-0479">Metal-binding</keyword>
<dbReference type="SFLD" id="SFLDS00003">
    <property type="entry name" value="Haloacid_Dehalogenase"/>
    <property type="match status" value="1"/>
</dbReference>
<dbReference type="InterPro" id="IPR041492">
    <property type="entry name" value="HAD_2"/>
</dbReference>
<protein>
    <submittedName>
        <fullName evidence="4">HAD superfamily hydrolase (TIGR01509 family)</fullName>
    </submittedName>
</protein>
<dbReference type="InterPro" id="IPR006439">
    <property type="entry name" value="HAD-SF_hydro_IA"/>
</dbReference>
<evidence type="ECO:0000256" key="3">
    <source>
        <dbReference type="ARBA" id="ARBA00022801"/>
    </source>
</evidence>